<feature type="domain" description="Serpin" evidence="4">
    <location>
        <begin position="8"/>
        <end position="283"/>
    </location>
</feature>
<dbReference type="InterPro" id="IPR042185">
    <property type="entry name" value="Serpin_sf_2"/>
</dbReference>
<evidence type="ECO:0000259" key="4">
    <source>
        <dbReference type="SMART" id="SM00093"/>
    </source>
</evidence>
<name>G7J5R7_MEDTR</name>
<dbReference type="EnsemblPlants" id="AES73233">
    <property type="protein sequence ID" value="AES73233"/>
    <property type="gene ID" value="MTR_3g101110"/>
</dbReference>
<dbReference type="OrthoDB" id="1063785at2759"/>
<proteinExistence type="inferred from homology"/>
<evidence type="ECO:0000313" key="5">
    <source>
        <dbReference type="EMBL" id="AES73233.2"/>
    </source>
</evidence>
<evidence type="ECO:0000256" key="1">
    <source>
        <dbReference type="ARBA" id="ARBA00009500"/>
    </source>
</evidence>
<dbReference type="InterPro" id="IPR000215">
    <property type="entry name" value="Serpin_fam"/>
</dbReference>
<dbReference type="PANTHER" id="PTHR11461">
    <property type="entry name" value="SERINE PROTEASE INHIBITOR, SERPIN"/>
    <property type="match status" value="1"/>
</dbReference>
<dbReference type="InterPro" id="IPR023796">
    <property type="entry name" value="Serpin_dom"/>
</dbReference>
<dbReference type="GO" id="GO:0005615">
    <property type="term" value="C:extracellular space"/>
    <property type="evidence" value="ECO:0000318"/>
    <property type="project" value="GO_Central"/>
</dbReference>
<dbReference type="STRING" id="3880.G7J5R7"/>
<reference evidence="5 7" key="1">
    <citation type="journal article" date="2011" name="Nature">
        <title>The Medicago genome provides insight into the evolution of rhizobial symbioses.</title>
        <authorList>
            <person name="Young N.D."/>
            <person name="Debelle F."/>
            <person name="Oldroyd G.E."/>
            <person name="Geurts R."/>
            <person name="Cannon S.B."/>
            <person name="Udvardi M.K."/>
            <person name="Benedito V.A."/>
            <person name="Mayer K.F."/>
            <person name="Gouzy J."/>
            <person name="Schoof H."/>
            <person name="Van de Peer Y."/>
            <person name="Proost S."/>
            <person name="Cook D.R."/>
            <person name="Meyers B.C."/>
            <person name="Spannagl M."/>
            <person name="Cheung F."/>
            <person name="De Mita S."/>
            <person name="Krishnakumar V."/>
            <person name="Gundlach H."/>
            <person name="Zhou S."/>
            <person name="Mudge J."/>
            <person name="Bharti A.K."/>
            <person name="Murray J.D."/>
            <person name="Naoumkina M.A."/>
            <person name="Rosen B."/>
            <person name="Silverstein K.A."/>
            <person name="Tang H."/>
            <person name="Rombauts S."/>
            <person name="Zhao P.X."/>
            <person name="Zhou P."/>
            <person name="Barbe V."/>
            <person name="Bardou P."/>
            <person name="Bechner M."/>
            <person name="Bellec A."/>
            <person name="Berger A."/>
            <person name="Berges H."/>
            <person name="Bidwell S."/>
            <person name="Bisseling T."/>
            <person name="Choisne N."/>
            <person name="Couloux A."/>
            <person name="Denny R."/>
            <person name="Deshpande S."/>
            <person name="Dai X."/>
            <person name="Doyle J.J."/>
            <person name="Dudez A.M."/>
            <person name="Farmer A.D."/>
            <person name="Fouteau S."/>
            <person name="Franken C."/>
            <person name="Gibelin C."/>
            <person name="Gish J."/>
            <person name="Goldstein S."/>
            <person name="Gonzalez A.J."/>
            <person name="Green P.J."/>
            <person name="Hallab A."/>
            <person name="Hartog M."/>
            <person name="Hua A."/>
            <person name="Humphray S.J."/>
            <person name="Jeong D.H."/>
            <person name="Jing Y."/>
            <person name="Jocker A."/>
            <person name="Kenton S.M."/>
            <person name="Kim D.J."/>
            <person name="Klee K."/>
            <person name="Lai H."/>
            <person name="Lang C."/>
            <person name="Lin S."/>
            <person name="Macmil S.L."/>
            <person name="Magdelenat G."/>
            <person name="Matthews L."/>
            <person name="McCorrison J."/>
            <person name="Monaghan E.L."/>
            <person name="Mun J.H."/>
            <person name="Najar F.Z."/>
            <person name="Nicholson C."/>
            <person name="Noirot C."/>
            <person name="O'Bleness M."/>
            <person name="Paule C.R."/>
            <person name="Poulain J."/>
            <person name="Prion F."/>
            <person name="Qin B."/>
            <person name="Qu C."/>
            <person name="Retzel E.F."/>
            <person name="Riddle C."/>
            <person name="Sallet E."/>
            <person name="Samain S."/>
            <person name="Samson N."/>
            <person name="Sanders I."/>
            <person name="Saurat O."/>
            <person name="Scarpelli C."/>
            <person name="Schiex T."/>
            <person name="Segurens B."/>
            <person name="Severin A.J."/>
            <person name="Sherrier D.J."/>
            <person name="Shi R."/>
            <person name="Sims S."/>
            <person name="Singer S.R."/>
            <person name="Sinharoy S."/>
            <person name="Sterck L."/>
            <person name="Viollet A."/>
            <person name="Wang B.B."/>
            <person name="Wang K."/>
            <person name="Wang M."/>
            <person name="Wang X."/>
            <person name="Warfsmann J."/>
            <person name="Weissenbach J."/>
            <person name="White D.D."/>
            <person name="White J.D."/>
            <person name="Wiley G.B."/>
            <person name="Wincker P."/>
            <person name="Xing Y."/>
            <person name="Yang L."/>
            <person name="Yao Z."/>
            <person name="Ying F."/>
            <person name="Zhai J."/>
            <person name="Zhou L."/>
            <person name="Zuber A."/>
            <person name="Denarie J."/>
            <person name="Dixon R.A."/>
            <person name="May G.D."/>
            <person name="Schwartz D.C."/>
            <person name="Rogers J."/>
            <person name="Quetier F."/>
            <person name="Town C.D."/>
            <person name="Roe B.A."/>
        </authorList>
    </citation>
    <scope>NUCLEOTIDE SEQUENCE [LARGE SCALE GENOMIC DNA]</scope>
    <source>
        <strain evidence="5">A17</strain>
        <strain evidence="6 7">cv. Jemalong A17</strain>
    </source>
</reference>
<reference evidence="5 7" key="2">
    <citation type="journal article" date="2014" name="BMC Genomics">
        <title>An improved genome release (version Mt4.0) for the model legume Medicago truncatula.</title>
        <authorList>
            <person name="Tang H."/>
            <person name="Krishnakumar V."/>
            <person name="Bidwell S."/>
            <person name="Rosen B."/>
            <person name="Chan A."/>
            <person name="Zhou S."/>
            <person name="Gentzbittel L."/>
            <person name="Childs K.L."/>
            <person name="Yandell M."/>
            <person name="Gundlach H."/>
            <person name="Mayer K.F."/>
            <person name="Schwartz D.C."/>
            <person name="Town C.D."/>
        </authorList>
    </citation>
    <scope>GENOME REANNOTATION</scope>
    <source>
        <strain evidence="6 7">cv. Jemalong A17</strain>
    </source>
</reference>
<evidence type="ECO:0000256" key="2">
    <source>
        <dbReference type="RuleBase" id="RU000411"/>
    </source>
</evidence>
<dbReference type="Gene3D" id="6.20.40.10">
    <property type="match status" value="1"/>
</dbReference>
<dbReference type="GO" id="GO:0004867">
    <property type="term" value="F:serine-type endopeptidase inhibitor activity"/>
    <property type="evidence" value="ECO:0007669"/>
    <property type="project" value="InterPro"/>
</dbReference>
<sequence length="284" mass="32171">MFKPKRNDSVRDKSSSNKTEDDSLVTAMTFIRESSTKQTNVSLLVAKHLFSKLEQSNKNIVFSPLSLQVVEVIKEVNLWAEKETNGLIRELLSQDSVNKLTRLIFANALSVKVPFMTSENRQFISVFDGFKVLRLPYKQGEDKRQFSMYIFLPRARDGLPTLIEKVASEPELLHHNLPFTKVEVGDFRIPKFKFSFELDTSQMLKELEVILPFSCGGLTNIVDSQHASQNLYVSKIFHKSLIEVNEGGTEAAAVTVWARRATAACKPLVPITRINFVADHLSCF</sequence>
<dbReference type="Gene3D" id="2.30.39.10">
    <property type="entry name" value="Alpha-1-antitrypsin, domain 1"/>
    <property type="match status" value="1"/>
</dbReference>
<dbReference type="Proteomes" id="UP000002051">
    <property type="component" value="Chromosome 3"/>
</dbReference>
<evidence type="ECO:0000313" key="7">
    <source>
        <dbReference type="Proteomes" id="UP000002051"/>
    </source>
</evidence>
<keyword evidence="7" id="KW-1185">Reference proteome</keyword>
<accession>G7J5R7</accession>
<accession>A0A0C3VPD6</accession>
<protein>
    <submittedName>
        <fullName evidence="5">Serpin-like protein</fullName>
    </submittedName>
</protein>
<dbReference type="PaxDb" id="3880-AES73233"/>
<gene>
    <name evidence="5" type="ordered locus">MTR_3g101110</name>
</gene>
<dbReference type="eggNOG" id="KOG2392">
    <property type="taxonomic scope" value="Eukaryota"/>
</dbReference>
<dbReference type="HOGENOM" id="CLU_023330_4_1_1"/>
<dbReference type="EMBL" id="CM001219">
    <property type="protein sequence ID" value="AES73233.2"/>
    <property type="molecule type" value="Genomic_DNA"/>
</dbReference>
<dbReference type="Pfam" id="PF00079">
    <property type="entry name" value="Serpin"/>
    <property type="match status" value="1"/>
</dbReference>
<comment type="similarity">
    <text evidence="1 2">Belongs to the serpin family.</text>
</comment>
<evidence type="ECO:0000313" key="6">
    <source>
        <dbReference type="EnsemblPlants" id="AES73233"/>
    </source>
</evidence>
<dbReference type="SUPFAM" id="SSF56574">
    <property type="entry name" value="Serpins"/>
    <property type="match status" value="1"/>
</dbReference>
<dbReference type="AlphaFoldDB" id="G7J5R7"/>
<feature type="region of interest" description="Disordered" evidence="3">
    <location>
        <begin position="1"/>
        <end position="20"/>
    </location>
</feature>
<dbReference type="PANTHER" id="PTHR11461:SF211">
    <property type="entry name" value="GH10112P-RELATED"/>
    <property type="match status" value="1"/>
</dbReference>
<evidence type="ECO:0000256" key="3">
    <source>
        <dbReference type="SAM" id="MobiDB-lite"/>
    </source>
</evidence>
<reference evidence="6" key="3">
    <citation type="submission" date="2015-04" db="UniProtKB">
        <authorList>
            <consortium name="EnsemblPlants"/>
        </authorList>
    </citation>
    <scope>IDENTIFICATION</scope>
    <source>
        <strain evidence="6">cv. Jemalong A17</strain>
    </source>
</reference>
<organism evidence="5 7">
    <name type="scientific">Medicago truncatula</name>
    <name type="common">Barrel medic</name>
    <name type="synonym">Medicago tribuloides</name>
    <dbReference type="NCBI Taxonomy" id="3880"/>
    <lineage>
        <taxon>Eukaryota</taxon>
        <taxon>Viridiplantae</taxon>
        <taxon>Streptophyta</taxon>
        <taxon>Embryophyta</taxon>
        <taxon>Tracheophyta</taxon>
        <taxon>Spermatophyta</taxon>
        <taxon>Magnoliopsida</taxon>
        <taxon>eudicotyledons</taxon>
        <taxon>Gunneridae</taxon>
        <taxon>Pentapetalae</taxon>
        <taxon>rosids</taxon>
        <taxon>fabids</taxon>
        <taxon>Fabales</taxon>
        <taxon>Fabaceae</taxon>
        <taxon>Papilionoideae</taxon>
        <taxon>50 kb inversion clade</taxon>
        <taxon>NPAAA clade</taxon>
        <taxon>Hologalegina</taxon>
        <taxon>IRL clade</taxon>
        <taxon>Trifolieae</taxon>
        <taxon>Medicago</taxon>
    </lineage>
</organism>
<dbReference type="InterPro" id="IPR036186">
    <property type="entry name" value="Serpin_sf"/>
</dbReference>
<dbReference type="SMART" id="SM00093">
    <property type="entry name" value="SERPIN"/>
    <property type="match status" value="1"/>
</dbReference>